<dbReference type="OrthoDB" id="9790539at2"/>
<reference evidence="1 2" key="1">
    <citation type="submission" date="2020-08" db="EMBL/GenBank/DDBJ databases">
        <title>Genomic Encyclopedia of Type Strains, Phase IV (KMG-IV): sequencing the most valuable type-strain genomes for metagenomic binning, comparative biology and taxonomic classification.</title>
        <authorList>
            <person name="Goeker M."/>
        </authorList>
    </citation>
    <scope>NUCLEOTIDE SEQUENCE [LARGE SCALE GENOMIC DNA]</scope>
    <source>
        <strain evidence="1 2">DSM 103733</strain>
    </source>
</reference>
<evidence type="ECO:0000313" key="1">
    <source>
        <dbReference type="EMBL" id="MBB6145732.1"/>
    </source>
</evidence>
<dbReference type="InterPro" id="IPR037027">
    <property type="entry name" value="YqgF/RNaseH-like_dom_sf"/>
</dbReference>
<dbReference type="Gene3D" id="3.30.420.140">
    <property type="entry name" value="YqgF/RNase H-like domain"/>
    <property type="match status" value="1"/>
</dbReference>
<dbReference type="GO" id="GO:0006139">
    <property type="term" value="P:nucleobase-containing compound metabolic process"/>
    <property type="evidence" value="ECO:0007669"/>
    <property type="project" value="InterPro"/>
</dbReference>
<comment type="caution">
    <text evidence="1">The sequence shown here is derived from an EMBL/GenBank/DDBJ whole genome shotgun (WGS) entry which is preliminary data.</text>
</comment>
<dbReference type="EMBL" id="JACHEK010000007">
    <property type="protein sequence ID" value="MBB6145732.1"/>
    <property type="molecule type" value="Genomic_DNA"/>
</dbReference>
<gene>
    <name evidence="1" type="ORF">HNQ77_003693</name>
</gene>
<organism evidence="1 2">
    <name type="scientific">Silvibacterium bohemicum</name>
    <dbReference type="NCBI Taxonomy" id="1577686"/>
    <lineage>
        <taxon>Bacteria</taxon>
        <taxon>Pseudomonadati</taxon>
        <taxon>Acidobacteriota</taxon>
        <taxon>Terriglobia</taxon>
        <taxon>Terriglobales</taxon>
        <taxon>Acidobacteriaceae</taxon>
        <taxon>Silvibacterium</taxon>
    </lineage>
</organism>
<dbReference type="AlphaFoldDB" id="A0A841JWH8"/>
<dbReference type="InterPro" id="IPR012337">
    <property type="entry name" value="RNaseH-like_sf"/>
</dbReference>
<evidence type="ECO:0000313" key="2">
    <source>
        <dbReference type="Proteomes" id="UP000538666"/>
    </source>
</evidence>
<keyword evidence="2" id="KW-1185">Reference proteome</keyword>
<sequence>MRVRGCNILFVDQLAPRLMGLDVGDYRVGVAVSDPLGFTVQPVLTLESFLEARRGGVAE</sequence>
<protein>
    <submittedName>
        <fullName evidence="1">Uncharacterized protein</fullName>
    </submittedName>
</protein>
<accession>A0A841JWH8</accession>
<name>A0A841JWH8_9BACT</name>
<proteinExistence type="predicted"/>
<dbReference type="SUPFAM" id="SSF53098">
    <property type="entry name" value="Ribonuclease H-like"/>
    <property type="match status" value="1"/>
</dbReference>
<dbReference type="RefSeq" id="WP_050060767.1">
    <property type="nucleotide sequence ID" value="NZ_JACHEK010000007.1"/>
</dbReference>
<dbReference type="Proteomes" id="UP000538666">
    <property type="component" value="Unassembled WGS sequence"/>
</dbReference>